<dbReference type="InterPro" id="IPR036875">
    <property type="entry name" value="Znf_CCHC_sf"/>
</dbReference>
<feature type="region of interest" description="Disordered" evidence="2">
    <location>
        <begin position="302"/>
        <end position="322"/>
    </location>
</feature>
<evidence type="ECO:0000256" key="1">
    <source>
        <dbReference type="SAM" id="Coils"/>
    </source>
</evidence>
<comment type="caution">
    <text evidence="4">The sequence shown here is derived from an EMBL/GenBank/DDBJ whole genome shotgun (WGS) entry which is preliminary data.</text>
</comment>
<evidence type="ECO:0000313" key="5">
    <source>
        <dbReference type="Proteomes" id="UP001151760"/>
    </source>
</evidence>
<proteinExistence type="predicted"/>
<feature type="coiled-coil region" evidence="1">
    <location>
        <begin position="437"/>
        <end position="464"/>
    </location>
</feature>
<dbReference type="Proteomes" id="UP001151760">
    <property type="component" value="Unassembled WGS sequence"/>
</dbReference>
<sequence>MDLETTQTNATAKLPLLKQGEYEMWRLRVDQYFQIQDYALWDVIENGNSLKPTVRTTSNAYGTSTSMIPGPVTTEEKAQKKNDVKSRSMLLMVLPNEHQLTFNQYKDAKTLFAAIQTRFGSNDATKKTQKTLLKQSYKNFNAPSTESLDSIFNRLQKIVSQNKPDLETIGFDDLYNNIKIVEQEVKRTGTSSSNSSSQNMAFVSTPSSINEANTVNGQVSTANSSVSTDSNLDKQIHDDDLKEMDLKWQLALLSMRARKYYQRTGKKITINGSDTAGYDKSKVECFNCHKMGYFARECRCPRNQKSRPRNQDSSRRTVNAKDTSSKAMMAIDGDGFDWSFMAEEEVTTYMALMAFSDSEVYNDKTFSNTCLKSFKALKTQLDNLRVEFNKSEFNLATYKRGLASIEEQLVFYKKNEVMFCDQIVVLKRDALFKDSKIIALKSEIEKLKKEKECNQIKIDKFENASKCLDKLIRSQISDNSRKDTSNEVKKTSDTPLVEELVLEKEKQTVFPTKIEFVKQQDKTARKPVKSFDHIQAHCKYHQRERMVYGNNYNRVNYNYTTNRTHPNAQRNMVPRAVLMKTGLKSFNTARTVNTAHPKSTVYSAKPMSCFSKSAQSTVKRPYQSKTVLTNKNFSQKVNTAKVKVNTVRPKVVNTARPNSAVVNTVRDNQENAVKSLACWVWRPTKLDSIPPTDDQGYVDSGFSRHMTGNISYLLDFQEFDGGYVTFGGGANRGKITGKGTLKTGKLDFQDVFFVKELKFNLFSISHICDKKNCVLFTDIACYVLSPDFKLPGESQIFTKILERTTSTVLI</sequence>
<dbReference type="InterPro" id="IPR054722">
    <property type="entry name" value="PolX-like_BBD"/>
</dbReference>
<reference evidence="4" key="1">
    <citation type="journal article" date="2022" name="Int. J. Mol. Sci.">
        <title>Draft Genome of Tanacetum Coccineum: Genomic Comparison of Closely Related Tanacetum-Family Plants.</title>
        <authorList>
            <person name="Yamashiro T."/>
            <person name="Shiraishi A."/>
            <person name="Nakayama K."/>
            <person name="Satake H."/>
        </authorList>
    </citation>
    <scope>NUCLEOTIDE SEQUENCE</scope>
</reference>
<dbReference type="SUPFAM" id="SSF57756">
    <property type="entry name" value="Retrovirus zinc finger-like domains"/>
    <property type="match status" value="1"/>
</dbReference>
<evidence type="ECO:0000256" key="2">
    <source>
        <dbReference type="SAM" id="MobiDB-lite"/>
    </source>
</evidence>
<gene>
    <name evidence="4" type="ORF">Tco_1028839</name>
</gene>
<name>A0ABQ5G1R2_9ASTR</name>
<keyword evidence="1" id="KW-0175">Coiled coil</keyword>
<dbReference type="Pfam" id="PF22936">
    <property type="entry name" value="Pol_BBD"/>
    <property type="match status" value="1"/>
</dbReference>
<dbReference type="EMBL" id="BQNB010017998">
    <property type="protein sequence ID" value="GJT69553.1"/>
    <property type="molecule type" value="Genomic_DNA"/>
</dbReference>
<evidence type="ECO:0000259" key="3">
    <source>
        <dbReference type="Pfam" id="PF22936"/>
    </source>
</evidence>
<organism evidence="4 5">
    <name type="scientific">Tanacetum coccineum</name>
    <dbReference type="NCBI Taxonomy" id="301880"/>
    <lineage>
        <taxon>Eukaryota</taxon>
        <taxon>Viridiplantae</taxon>
        <taxon>Streptophyta</taxon>
        <taxon>Embryophyta</taxon>
        <taxon>Tracheophyta</taxon>
        <taxon>Spermatophyta</taxon>
        <taxon>Magnoliopsida</taxon>
        <taxon>eudicotyledons</taxon>
        <taxon>Gunneridae</taxon>
        <taxon>Pentapetalae</taxon>
        <taxon>asterids</taxon>
        <taxon>campanulids</taxon>
        <taxon>Asterales</taxon>
        <taxon>Asteraceae</taxon>
        <taxon>Asteroideae</taxon>
        <taxon>Anthemideae</taxon>
        <taxon>Anthemidinae</taxon>
        <taxon>Tanacetum</taxon>
    </lineage>
</organism>
<protein>
    <submittedName>
        <fullName evidence="4">Ribonuclease H-like domain-containing protein</fullName>
    </submittedName>
</protein>
<feature type="domain" description="Retrovirus-related Pol polyprotein from transposon TNT 1-94-like beta-barrel" evidence="3">
    <location>
        <begin position="697"/>
        <end position="770"/>
    </location>
</feature>
<evidence type="ECO:0000313" key="4">
    <source>
        <dbReference type="EMBL" id="GJT69553.1"/>
    </source>
</evidence>
<accession>A0ABQ5G1R2</accession>
<reference evidence="4" key="2">
    <citation type="submission" date="2022-01" db="EMBL/GenBank/DDBJ databases">
        <authorList>
            <person name="Yamashiro T."/>
            <person name="Shiraishi A."/>
            <person name="Satake H."/>
            <person name="Nakayama K."/>
        </authorList>
    </citation>
    <scope>NUCLEOTIDE SEQUENCE</scope>
</reference>
<keyword evidence="5" id="KW-1185">Reference proteome</keyword>